<name>A0ABR3FPE0_9AGAR</name>
<accession>A0ABR3FPE0</accession>
<dbReference type="InterPro" id="IPR001810">
    <property type="entry name" value="F-box_dom"/>
</dbReference>
<dbReference type="EMBL" id="JBAHYK010000168">
    <property type="protein sequence ID" value="KAL0577261.1"/>
    <property type="molecule type" value="Genomic_DNA"/>
</dbReference>
<proteinExistence type="predicted"/>
<dbReference type="Proteomes" id="UP001465976">
    <property type="component" value="Unassembled WGS sequence"/>
</dbReference>
<dbReference type="InterPro" id="IPR036047">
    <property type="entry name" value="F-box-like_dom_sf"/>
</dbReference>
<dbReference type="SMART" id="SM00256">
    <property type="entry name" value="FBOX"/>
    <property type="match status" value="1"/>
</dbReference>
<feature type="domain" description="F-box" evidence="2">
    <location>
        <begin position="66"/>
        <end position="115"/>
    </location>
</feature>
<comment type="caution">
    <text evidence="3">The sequence shown here is derived from an EMBL/GenBank/DDBJ whole genome shotgun (WGS) entry which is preliminary data.</text>
</comment>
<feature type="region of interest" description="Disordered" evidence="1">
    <location>
        <begin position="653"/>
        <end position="674"/>
    </location>
</feature>
<gene>
    <name evidence="3" type="ORF">V5O48_004718</name>
</gene>
<evidence type="ECO:0000313" key="3">
    <source>
        <dbReference type="EMBL" id="KAL0577261.1"/>
    </source>
</evidence>
<protein>
    <recommendedName>
        <fullName evidence="2">F-box domain-containing protein</fullName>
    </recommendedName>
</protein>
<evidence type="ECO:0000313" key="4">
    <source>
        <dbReference type="Proteomes" id="UP001465976"/>
    </source>
</evidence>
<sequence>MSDTRRQSSRIKALPQMNLKDDSYEDIVHTTARKNLKRVRDEESFRVGNDEPPKKKQTKPGASGQLSLLPTMPLDVLYAIFSYLPPKSLLDLTNVNHTFRETLLSPDTSFVWTRIRKSCKAPDPFDGMSEIEWVRLLFGGHHCQRATQSCGAKGVPEIKWMLHQRICLACVKNNGVSKGKFKQEYPGEDKGVLDLVKPTDGGRVTGHTDYYSRKEIEDVLERMKGCKNKAELEKYTKERQDYLEKLEAHAKLCHQWVYEDFDRQVNDAINVTKARIEAVKTRLRALEYTDDDIQCIENLPVVRKDRPLTDRAWALMKNEVIEAVLDHRINRLLLSDPKADFVVARCDLITKAFYRYKCTLPPAKWREVPLPSMEATWLLPSMRAVITLPDDAVVTEETLAGPAESLEREIEQLMSILKSVISTRHLDWASVNDKNPLWRDSATVQMKCRGCHAVLSSVLTLVRHITGPCFLKSQMRISRNLFEGPLRMFAFFRSKAAQDLVYASSMSTTKQEKDSATGTKEASALCTTHADEMDERGMFFRCLECPGEYHNKAWVGTWRECIVHAFEAKHEKNIGGQGPEDPVFELVPVDEAKQPKDSRKCWACAHCTANAEELWTREVIIGHLRDVHKILEAHVPQDFFYMACDEAVAATDSESELDSGGVNSNIEIDDGGGV</sequence>
<keyword evidence="4" id="KW-1185">Reference proteome</keyword>
<feature type="compositionally biased region" description="Basic and acidic residues" evidence="1">
    <location>
        <begin position="39"/>
        <end position="54"/>
    </location>
</feature>
<reference evidence="3 4" key="1">
    <citation type="submission" date="2024-02" db="EMBL/GenBank/DDBJ databases">
        <title>A draft genome for the cacao thread blight pathogen Marasmius crinis-equi.</title>
        <authorList>
            <person name="Cohen S.P."/>
            <person name="Baruah I.K."/>
            <person name="Amoako-Attah I."/>
            <person name="Bukari Y."/>
            <person name="Meinhardt L.W."/>
            <person name="Bailey B.A."/>
        </authorList>
    </citation>
    <scope>NUCLEOTIDE SEQUENCE [LARGE SCALE GENOMIC DNA]</scope>
    <source>
        <strain evidence="3 4">GH-76</strain>
    </source>
</reference>
<dbReference type="PROSITE" id="PS50181">
    <property type="entry name" value="FBOX"/>
    <property type="match status" value="1"/>
</dbReference>
<dbReference type="SUPFAM" id="SSF81383">
    <property type="entry name" value="F-box domain"/>
    <property type="match status" value="1"/>
</dbReference>
<organism evidence="3 4">
    <name type="scientific">Marasmius crinis-equi</name>
    <dbReference type="NCBI Taxonomy" id="585013"/>
    <lineage>
        <taxon>Eukaryota</taxon>
        <taxon>Fungi</taxon>
        <taxon>Dikarya</taxon>
        <taxon>Basidiomycota</taxon>
        <taxon>Agaricomycotina</taxon>
        <taxon>Agaricomycetes</taxon>
        <taxon>Agaricomycetidae</taxon>
        <taxon>Agaricales</taxon>
        <taxon>Marasmiineae</taxon>
        <taxon>Marasmiaceae</taxon>
        <taxon>Marasmius</taxon>
    </lineage>
</organism>
<evidence type="ECO:0000259" key="2">
    <source>
        <dbReference type="PROSITE" id="PS50181"/>
    </source>
</evidence>
<feature type="region of interest" description="Disordered" evidence="1">
    <location>
        <begin position="39"/>
        <end position="66"/>
    </location>
</feature>
<evidence type="ECO:0000256" key="1">
    <source>
        <dbReference type="SAM" id="MobiDB-lite"/>
    </source>
</evidence>